<dbReference type="PANTHER" id="PTHR33602:SF1">
    <property type="entry name" value="REGULATORY PROTEIN RECX FAMILY PROTEIN"/>
    <property type="match status" value="1"/>
</dbReference>
<sequence length="208" mass="24149">MIITKLEKMQGSRWKVEVDGEYWNILDAEIIVQFHLKQGVSVEEETLEKALSAAEYRRARERALYLLDRKDYGSWEIERKLSQNVSPETARKVVERLQELGLINDEEYARKLARHYILQKKQGPRRAVLELRKRGIDASLAAEAVNEVEPEEDQLLELCRRKYARKLETDEKGREKVIAALMRLGHGYYDACGAVDTVSAELDEQDEE</sequence>
<comment type="subcellular location">
    <subcellularLocation>
        <location evidence="1 5">Cytoplasm</location>
    </subcellularLocation>
</comment>
<dbReference type="Pfam" id="PF21982">
    <property type="entry name" value="RecX_HTH1"/>
    <property type="match status" value="1"/>
</dbReference>
<comment type="caution">
    <text evidence="8">The sequence shown here is derived from an EMBL/GenBank/DDBJ whole genome shotgun (WGS) entry which is preliminary data.</text>
</comment>
<feature type="domain" description="RecX second three-helical" evidence="6">
    <location>
        <begin position="104"/>
        <end position="144"/>
    </location>
</feature>
<evidence type="ECO:0000256" key="3">
    <source>
        <dbReference type="ARBA" id="ARBA00018111"/>
    </source>
</evidence>
<evidence type="ECO:0000259" key="7">
    <source>
        <dbReference type="Pfam" id="PF21982"/>
    </source>
</evidence>
<evidence type="ECO:0000313" key="9">
    <source>
        <dbReference type="Proteomes" id="UP000824002"/>
    </source>
</evidence>
<accession>A0A9D1FP16</accession>
<dbReference type="GO" id="GO:0006282">
    <property type="term" value="P:regulation of DNA repair"/>
    <property type="evidence" value="ECO:0007669"/>
    <property type="project" value="UniProtKB-UniRule"/>
</dbReference>
<dbReference type="PANTHER" id="PTHR33602">
    <property type="entry name" value="REGULATORY PROTEIN RECX FAMILY PROTEIN"/>
    <property type="match status" value="1"/>
</dbReference>
<evidence type="ECO:0000256" key="1">
    <source>
        <dbReference type="ARBA" id="ARBA00004496"/>
    </source>
</evidence>
<keyword evidence="4 5" id="KW-0963">Cytoplasm</keyword>
<dbReference type="Gene3D" id="1.10.10.10">
    <property type="entry name" value="Winged helix-like DNA-binding domain superfamily/Winged helix DNA-binding domain"/>
    <property type="match status" value="2"/>
</dbReference>
<gene>
    <name evidence="5" type="primary">recX</name>
    <name evidence="8" type="ORF">IAB51_09825</name>
</gene>
<reference evidence="8" key="2">
    <citation type="journal article" date="2021" name="PeerJ">
        <title>Extensive microbial diversity within the chicken gut microbiome revealed by metagenomics and culture.</title>
        <authorList>
            <person name="Gilroy R."/>
            <person name="Ravi A."/>
            <person name="Getino M."/>
            <person name="Pursley I."/>
            <person name="Horton D.L."/>
            <person name="Alikhan N.F."/>
            <person name="Baker D."/>
            <person name="Gharbi K."/>
            <person name="Hall N."/>
            <person name="Watson M."/>
            <person name="Adriaenssens E.M."/>
            <person name="Foster-Nyarko E."/>
            <person name="Jarju S."/>
            <person name="Secka A."/>
            <person name="Antonio M."/>
            <person name="Oren A."/>
            <person name="Chaudhuri R.R."/>
            <person name="La Ragione R."/>
            <person name="Hildebrand F."/>
            <person name="Pallen M.J."/>
        </authorList>
    </citation>
    <scope>NUCLEOTIDE SEQUENCE</scope>
    <source>
        <strain evidence="8">CHK199-13235</strain>
    </source>
</reference>
<reference evidence="8" key="1">
    <citation type="submission" date="2020-10" db="EMBL/GenBank/DDBJ databases">
        <authorList>
            <person name="Gilroy R."/>
        </authorList>
    </citation>
    <scope>NUCLEOTIDE SEQUENCE</scope>
    <source>
        <strain evidence="8">CHK199-13235</strain>
    </source>
</reference>
<dbReference type="AlphaFoldDB" id="A0A9D1FP16"/>
<evidence type="ECO:0000313" key="8">
    <source>
        <dbReference type="EMBL" id="HIS77084.1"/>
    </source>
</evidence>
<dbReference type="GO" id="GO:0005737">
    <property type="term" value="C:cytoplasm"/>
    <property type="evidence" value="ECO:0007669"/>
    <property type="project" value="UniProtKB-SubCell"/>
</dbReference>
<comment type="similarity">
    <text evidence="2 5">Belongs to the RecX family.</text>
</comment>
<dbReference type="HAMAP" id="MF_01114">
    <property type="entry name" value="RecX"/>
    <property type="match status" value="1"/>
</dbReference>
<evidence type="ECO:0000259" key="6">
    <source>
        <dbReference type="Pfam" id="PF02631"/>
    </source>
</evidence>
<proteinExistence type="inferred from homology"/>
<evidence type="ECO:0000256" key="5">
    <source>
        <dbReference type="HAMAP-Rule" id="MF_01114"/>
    </source>
</evidence>
<dbReference type="InterPro" id="IPR053924">
    <property type="entry name" value="RecX_HTH_2nd"/>
</dbReference>
<evidence type="ECO:0000256" key="4">
    <source>
        <dbReference type="ARBA" id="ARBA00022490"/>
    </source>
</evidence>
<dbReference type="InterPro" id="IPR053926">
    <property type="entry name" value="RecX_HTH_1st"/>
</dbReference>
<comment type="function">
    <text evidence="5">Modulates RecA activity.</text>
</comment>
<dbReference type="InterPro" id="IPR036388">
    <property type="entry name" value="WH-like_DNA-bd_sf"/>
</dbReference>
<evidence type="ECO:0000256" key="2">
    <source>
        <dbReference type="ARBA" id="ARBA00009695"/>
    </source>
</evidence>
<dbReference type="InterPro" id="IPR003783">
    <property type="entry name" value="Regulatory_RecX"/>
</dbReference>
<dbReference type="Proteomes" id="UP000824002">
    <property type="component" value="Unassembled WGS sequence"/>
</dbReference>
<dbReference type="EMBL" id="DVJP01000066">
    <property type="protein sequence ID" value="HIS77084.1"/>
    <property type="molecule type" value="Genomic_DNA"/>
</dbReference>
<name>A0A9D1FP16_9FIRM</name>
<dbReference type="Pfam" id="PF02631">
    <property type="entry name" value="RecX_HTH2"/>
    <property type="match status" value="1"/>
</dbReference>
<protein>
    <recommendedName>
        <fullName evidence="3 5">Regulatory protein RecX</fullName>
    </recommendedName>
</protein>
<feature type="domain" description="RecX first three-helical" evidence="7">
    <location>
        <begin position="59"/>
        <end position="97"/>
    </location>
</feature>
<organism evidence="8 9">
    <name type="scientific">Candidatus Merdivicinus excrementipullorum</name>
    <dbReference type="NCBI Taxonomy" id="2840867"/>
    <lineage>
        <taxon>Bacteria</taxon>
        <taxon>Bacillati</taxon>
        <taxon>Bacillota</taxon>
        <taxon>Clostridia</taxon>
        <taxon>Eubacteriales</taxon>
        <taxon>Oscillospiraceae</taxon>
        <taxon>Oscillospiraceae incertae sedis</taxon>
        <taxon>Candidatus Merdivicinus</taxon>
    </lineage>
</organism>